<dbReference type="Pfam" id="PF13207">
    <property type="entry name" value="AAA_17"/>
    <property type="match status" value="1"/>
</dbReference>
<dbReference type="EMBL" id="LAZR01000247">
    <property type="protein sequence ID" value="KKN79437.1"/>
    <property type="molecule type" value="Genomic_DNA"/>
</dbReference>
<dbReference type="AlphaFoldDB" id="A0A0F9TWV9"/>
<protein>
    <recommendedName>
        <fullName evidence="2">Adenylate kinase</fullName>
    </recommendedName>
</protein>
<dbReference type="InterPro" id="IPR027417">
    <property type="entry name" value="P-loop_NTPase"/>
</dbReference>
<sequence>MAGAAGPRGAHRADQKVTMRVVVTGQVGVDKTPFLSRVVEIAAEQGHDLTLCNVGEMMYAEAPDVAPGRILDLPLSRLTDLRRSVFKDILATCEKRANVLINTHATFRWRHGLFYGFDYDHMKALNADLYIVLLDNIDRVHRRLIDDGHTDHTLKDLMVWREEETLATELVAQIVRGHGCFYIFARGFDDSTAEAMVRLLFHPQQKKAYLSFPMTHIVDPSDLLAEIEQFRRHLKGYFICFDPADLEEKYLTGIALAAAADGQRSVEIGRPGERISVDVAKLVDIIPDIDGQIYARDFKLIDQCDMIISLIPQMADGRPGLSSGVERELQHAHEAAKDVFVIWKPKVDPSPFITGTATKVFDSVESAIRYFHDGDYVVSPPPGSLFDN</sequence>
<dbReference type="Gene3D" id="3.40.50.450">
    <property type="match status" value="1"/>
</dbReference>
<gene>
    <name evidence="1" type="ORF">LCGC14_0339990</name>
</gene>
<dbReference type="Gene3D" id="3.40.50.300">
    <property type="entry name" value="P-loop containing nucleotide triphosphate hydrolases"/>
    <property type="match status" value="1"/>
</dbReference>
<organism evidence="1">
    <name type="scientific">marine sediment metagenome</name>
    <dbReference type="NCBI Taxonomy" id="412755"/>
    <lineage>
        <taxon>unclassified sequences</taxon>
        <taxon>metagenomes</taxon>
        <taxon>ecological metagenomes</taxon>
    </lineage>
</organism>
<reference evidence="1" key="1">
    <citation type="journal article" date="2015" name="Nature">
        <title>Complex archaea that bridge the gap between prokaryotes and eukaryotes.</title>
        <authorList>
            <person name="Spang A."/>
            <person name="Saw J.H."/>
            <person name="Jorgensen S.L."/>
            <person name="Zaremba-Niedzwiedzka K."/>
            <person name="Martijn J."/>
            <person name="Lind A.E."/>
            <person name="van Eijk R."/>
            <person name="Schleper C."/>
            <person name="Guy L."/>
            <person name="Ettema T.J."/>
        </authorList>
    </citation>
    <scope>NUCLEOTIDE SEQUENCE</scope>
</reference>
<evidence type="ECO:0008006" key="2">
    <source>
        <dbReference type="Google" id="ProtNLM"/>
    </source>
</evidence>
<comment type="caution">
    <text evidence="1">The sequence shown here is derived from an EMBL/GenBank/DDBJ whole genome shotgun (WGS) entry which is preliminary data.</text>
</comment>
<name>A0A0F9TWV9_9ZZZZ</name>
<evidence type="ECO:0000313" key="1">
    <source>
        <dbReference type="EMBL" id="KKN79437.1"/>
    </source>
</evidence>
<accession>A0A0F9TWV9</accession>
<proteinExistence type="predicted"/>